<dbReference type="Gene3D" id="3.40.50.1000">
    <property type="entry name" value="HAD superfamily/HAD-like"/>
    <property type="match status" value="1"/>
</dbReference>
<dbReference type="AlphaFoldDB" id="A0A839JYL1"/>
<dbReference type="Gene3D" id="3.40.630.30">
    <property type="match status" value="1"/>
</dbReference>
<dbReference type="InterPro" id="IPR000182">
    <property type="entry name" value="GNAT_dom"/>
</dbReference>
<evidence type="ECO:0000313" key="3">
    <source>
        <dbReference type="EMBL" id="MBB2182307.1"/>
    </source>
</evidence>
<dbReference type="Pfam" id="PF13302">
    <property type="entry name" value="Acetyltransf_3"/>
    <property type="match status" value="1"/>
</dbReference>
<feature type="domain" description="N-acetyltransferase" evidence="2">
    <location>
        <begin position="233"/>
        <end position="394"/>
    </location>
</feature>
<evidence type="ECO:0000256" key="1">
    <source>
        <dbReference type="ARBA" id="ARBA00006171"/>
    </source>
</evidence>
<dbReference type="CDD" id="cd04301">
    <property type="entry name" value="NAT_SF"/>
    <property type="match status" value="1"/>
</dbReference>
<gene>
    <name evidence="3" type="ORF">H0486_05390</name>
</gene>
<dbReference type="InterPro" id="IPR006439">
    <property type="entry name" value="HAD-SF_hydro_IA"/>
</dbReference>
<comment type="similarity">
    <text evidence="1">Belongs to the HAD-like hydrolase superfamily. CbbY/CbbZ/Gph/YieH family.</text>
</comment>
<dbReference type="InterPro" id="IPR036412">
    <property type="entry name" value="HAD-like_sf"/>
</dbReference>
<dbReference type="NCBIfam" id="TIGR02009">
    <property type="entry name" value="PGMB-YQAB-SF"/>
    <property type="match status" value="1"/>
</dbReference>
<protein>
    <submittedName>
        <fullName evidence="3">Beta-phosphoglucomutase family hydrolase</fullName>
    </submittedName>
</protein>
<proteinExistence type="inferred from homology"/>
<evidence type="ECO:0000313" key="4">
    <source>
        <dbReference type="Proteomes" id="UP000574276"/>
    </source>
</evidence>
<dbReference type="NCBIfam" id="TIGR01549">
    <property type="entry name" value="HAD-SF-IA-v1"/>
    <property type="match status" value="1"/>
</dbReference>
<dbReference type="Proteomes" id="UP000574276">
    <property type="component" value="Unassembled WGS sequence"/>
</dbReference>
<keyword evidence="4" id="KW-1185">Reference proteome</keyword>
<sequence length="395" mass="44865">MLKAVIFDMDGVIIDSEPMHARAALMALERYNISITIHQLDEYIGSTTINMCNQFIKQFSLPCTADELLQVNDEMKATLLKDEGHTVIPYVIDLIKDLHKNGIKLIIASSSPSEAIEEVLSSLKLQEYFEGYVSGNMVKRTKPDPEIFIKAADKIGVNPSQCVVIEDSYNGVTAANAAGMTCIGFINPNSGKQDLSKAFILVEGFDEVDYAFVNKVYQHAHYEPATLFHTDRLTIRELSLEDIEDLFLICQKPEIKSYLEDFSEDLSIEKDKLKAYIRNIYHLYGYGLWGVYLKDSNRLIGRCGIEYKSDDREDYHEIGYFIDPVHQGNGYAKEFVAATIRYCFQNYDIPRIIANIEQGNLPSALLAQKVGMKKKTEMSRNNKIYDVYEIINTGY</sequence>
<dbReference type="SFLD" id="SFLDS00003">
    <property type="entry name" value="Haloacid_Dehalogenase"/>
    <property type="match status" value="1"/>
</dbReference>
<dbReference type="EMBL" id="JACEGA010000001">
    <property type="protein sequence ID" value="MBB2182307.1"/>
    <property type="molecule type" value="Genomic_DNA"/>
</dbReference>
<name>A0A839JYL1_9FIRM</name>
<keyword evidence="3" id="KW-0378">Hydrolase</keyword>
<dbReference type="GO" id="GO:0016747">
    <property type="term" value="F:acyltransferase activity, transferring groups other than amino-acyl groups"/>
    <property type="evidence" value="ECO:0007669"/>
    <property type="project" value="InterPro"/>
</dbReference>
<dbReference type="PANTHER" id="PTHR18901:SF38">
    <property type="entry name" value="PSEUDOURIDINE-5'-PHOSPHATASE"/>
    <property type="match status" value="1"/>
</dbReference>
<dbReference type="SFLD" id="SFLDG01129">
    <property type="entry name" value="C1.5:_HAD__Beta-PGM__Phosphata"/>
    <property type="match status" value="1"/>
</dbReference>
<comment type="caution">
    <text evidence="3">The sequence shown here is derived from an EMBL/GenBank/DDBJ whole genome shotgun (WGS) entry which is preliminary data.</text>
</comment>
<dbReference type="NCBIfam" id="TIGR01509">
    <property type="entry name" value="HAD-SF-IA-v3"/>
    <property type="match status" value="1"/>
</dbReference>
<dbReference type="PROSITE" id="PS51186">
    <property type="entry name" value="GNAT"/>
    <property type="match status" value="1"/>
</dbReference>
<accession>A0A839JYL1</accession>
<dbReference type="RefSeq" id="WP_228352032.1">
    <property type="nucleotide sequence ID" value="NZ_JACEGA010000001.1"/>
</dbReference>
<dbReference type="Pfam" id="PF13419">
    <property type="entry name" value="HAD_2"/>
    <property type="match status" value="1"/>
</dbReference>
<organism evidence="3 4">
    <name type="scientific">Variimorphobacter saccharofermentans</name>
    <dbReference type="NCBI Taxonomy" id="2755051"/>
    <lineage>
        <taxon>Bacteria</taxon>
        <taxon>Bacillati</taxon>
        <taxon>Bacillota</taxon>
        <taxon>Clostridia</taxon>
        <taxon>Lachnospirales</taxon>
        <taxon>Lachnospiraceae</taxon>
        <taxon>Variimorphobacter</taxon>
    </lineage>
</organism>
<reference evidence="3 4" key="1">
    <citation type="submission" date="2020-07" db="EMBL/GenBank/DDBJ databases">
        <title>Characterization and genome sequencing of isolate MD1, a novel member within the family Lachnospiraceae.</title>
        <authorList>
            <person name="Rettenmaier R."/>
            <person name="Di Bello L."/>
            <person name="Zinser C."/>
            <person name="Scheitz K."/>
            <person name="Liebl W."/>
            <person name="Zverlov V."/>
        </authorList>
    </citation>
    <scope>NUCLEOTIDE SEQUENCE [LARGE SCALE GENOMIC DNA]</scope>
    <source>
        <strain evidence="3 4">MD1</strain>
    </source>
</reference>
<dbReference type="Gene3D" id="1.10.150.240">
    <property type="entry name" value="Putative phosphatase, domain 2"/>
    <property type="match status" value="1"/>
</dbReference>
<dbReference type="GO" id="GO:0016787">
    <property type="term" value="F:hydrolase activity"/>
    <property type="evidence" value="ECO:0007669"/>
    <property type="project" value="UniProtKB-KW"/>
</dbReference>
<dbReference type="InterPro" id="IPR010976">
    <property type="entry name" value="B-phosphoglucomutase_hydrolase"/>
</dbReference>
<dbReference type="SUPFAM" id="SSF55729">
    <property type="entry name" value="Acyl-CoA N-acyltransferases (Nat)"/>
    <property type="match status" value="1"/>
</dbReference>
<dbReference type="PRINTS" id="PR00413">
    <property type="entry name" value="HADHALOGNASE"/>
</dbReference>
<dbReference type="InterPro" id="IPR023214">
    <property type="entry name" value="HAD_sf"/>
</dbReference>
<dbReference type="SFLD" id="SFLDG01135">
    <property type="entry name" value="C1.5.6:_HAD__Beta-PGM__Phospha"/>
    <property type="match status" value="1"/>
</dbReference>
<dbReference type="SUPFAM" id="SSF56784">
    <property type="entry name" value="HAD-like"/>
    <property type="match status" value="1"/>
</dbReference>
<dbReference type="PANTHER" id="PTHR18901">
    <property type="entry name" value="2-DEOXYGLUCOSE-6-PHOSPHATE PHOSPHATASE 2"/>
    <property type="match status" value="1"/>
</dbReference>
<evidence type="ECO:0000259" key="2">
    <source>
        <dbReference type="PROSITE" id="PS51186"/>
    </source>
</evidence>
<dbReference type="InterPro" id="IPR016181">
    <property type="entry name" value="Acyl_CoA_acyltransferase"/>
</dbReference>
<dbReference type="InterPro" id="IPR041492">
    <property type="entry name" value="HAD_2"/>
</dbReference>
<dbReference type="InterPro" id="IPR023198">
    <property type="entry name" value="PGP-like_dom2"/>
</dbReference>